<reference evidence="2" key="2">
    <citation type="journal article" date="2022" name="Sci. Total Environ.">
        <title>Prevalence, transmission, and molecular epidemiology of tet(X)-positive bacteria among humans, animals, and environmental niches in China: An epidemiological, and genomic-based study.</title>
        <authorList>
            <person name="Dong N."/>
            <person name="Zeng Y."/>
            <person name="Cai C."/>
            <person name="Sun C."/>
            <person name="Lu J."/>
            <person name="Liu C."/>
            <person name="Zhou H."/>
            <person name="Sun Q."/>
            <person name="Shu L."/>
            <person name="Wang H."/>
            <person name="Wang Y."/>
            <person name="Wang S."/>
            <person name="Wu C."/>
            <person name="Chan E.W."/>
            <person name="Chen G."/>
            <person name="Shen Z."/>
            <person name="Chen S."/>
            <person name="Zhang R."/>
        </authorList>
    </citation>
    <scope>NUCLEOTIDE SEQUENCE</scope>
    <source>
        <strain evidence="2">R655-4</strain>
    </source>
</reference>
<dbReference type="AlphaFoldDB" id="A0AAJ1QHA2"/>
<evidence type="ECO:0008006" key="4">
    <source>
        <dbReference type="Google" id="ProtNLM"/>
    </source>
</evidence>
<evidence type="ECO:0000256" key="1">
    <source>
        <dbReference type="SAM" id="SignalP"/>
    </source>
</evidence>
<protein>
    <recommendedName>
        <fullName evidence="4">Carboxypeptidase-like regulatory domain-containing protein</fullName>
    </recommendedName>
</protein>
<keyword evidence="1" id="KW-0732">Signal</keyword>
<accession>A0AAJ1QHA2</accession>
<name>A0AAJ1QHA2_9FLAO</name>
<comment type="caution">
    <text evidence="2">The sequence shown here is derived from an EMBL/GenBank/DDBJ whole genome shotgun (WGS) entry which is preliminary data.</text>
</comment>
<dbReference type="InterPro" id="IPR008969">
    <property type="entry name" value="CarboxyPept-like_regulatory"/>
</dbReference>
<evidence type="ECO:0000313" key="2">
    <source>
        <dbReference type="EMBL" id="MDM1074063.1"/>
    </source>
</evidence>
<feature type="chain" id="PRO_5042491727" description="Carboxypeptidase-like regulatory domain-containing protein" evidence="1">
    <location>
        <begin position="18"/>
        <end position="111"/>
    </location>
</feature>
<gene>
    <name evidence="2" type="ORF">HX001_16385</name>
</gene>
<dbReference type="Gene3D" id="2.60.40.1120">
    <property type="entry name" value="Carboxypeptidase-like, regulatory domain"/>
    <property type="match status" value="1"/>
</dbReference>
<proteinExistence type="predicted"/>
<dbReference type="Proteomes" id="UP001170959">
    <property type="component" value="Unassembled WGS sequence"/>
</dbReference>
<feature type="signal peptide" evidence="1">
    <location>
        <begin position="1"/>
        <end position="17"/>
    </location>
</feature>
<reference evidence="2" key="1">
    <citation type="submission" date="2020-06" db="EMBL/GenBank/DDBJ databases">
        <authorList>
            <person name="Dong N."/>
        </authorList>
    </citation>
    <scope>NUCLEOTIDE SEQUENCE</scope>
    <source>
        <strain evidence="2">R655-4</strain>
    </source>
</reference>
<organism evidence="2 3">
    <name type="scientific">Empedobacter brevis</name>
    <dbReference type="NCBI Taxonomy" id="247"/>
    <lineage>
        <taxon>Bacteria</taxon>
        <taxon>Pseudomonadati</taxon>
        <taxon>Bacteroidota</taxon>
        <taxon>Flavobacteriia</taxon>
        <taxon>Flavobacteriales</taxon>
        <taxon>Weeksellaceae</taxon>
        <taxon>Empedobacter</taxon>
    </lineage>
</organism>
<evidence type="ECO:0000313" key="3">
    <source>
        <dbReference type="Proteomes" id="UP001170959"/>
    </source>
</evidence>
<dbReference type="SUPFAM" id="SSF49464">
    <property type="entry name" value="Carboxypeptidase regulatory domain-like"/>
    <property type="match status" value="1"/>
</dbReference>
<dbReference type="RefSeq" id="WP_286494347.1">
    <property type="nucleotide sequence ID" value="NZ_JACAGJ010000011.1"/>
</dbReference>
<sequence>MKATAYLLLFFPQLIFAQLTIGKLIDEQNQAIKNSSVEVEIPSLEPIVLETDENGQFSFELNQAKSFTIYIKEFGYQEFEEVYQTDNLKPLTITLKKDESIQLKPETFIKT</sequence>
<dbReference type="EMBL" id="JACAGJ010000011">
    <property type="protein sequence ID" value="MDM1074063.1"/>
    <property type="molecule type" value="Genomic_DNA"/>
</dbReference>